<dbReference type="GO" id="GO:0043171">
    <property type="term" value="P:peptide catabolic process"/>
    <property type="evidence" value="ECO:0007669"/>
    <property type="project" value="TreeGrafter"/>
</dbReference>
<feature type="compositionally biased region" description="Basic residues" evidence="13">
    <location>
        <begin position="289"/>
        <end position="298"/>
    </location>
</feature>
<keyword evidence="6 11" id="KW-0862">Zinc</keyword>
<dbReference type="InterPro" id="IPR045357">
    <property type="entry name" value="Aminopeptidase_N-like_N"/>
</dbReference>
<dbReference type="FunFam" id="2.60.40.1730:FF:000002">
    <property type="entry name" value="Aminopeptidase"/>
    <property type="match status" value="1"/>
</dbReference>
<comment type="caution">
    <text evidence="16">The sequence shown here is derived from an EMBL/GenBank/DDBJ whole genome shotgun (WGS) entry which is preliminary data.</text>
</comment>
<dbReference type="InterPro" id="IPR042097">
    <property type="entry name" value="Aminopeptidase_N-like_N_sf"/>
</dbReference>
<dbReference type="Pfam" id="PF04082">
    <property type="entry name" value="Fungal_trans"/>
    <property type="match status" value="1"/>
</dbReference>
<dbReference type="Pfam" id="PF00106">
    <property type="entry name" value="adh_short"/>
    <property type="match status" value="1"/>
</dbReference>
<keyword evidence="14" id="KW-0812">Transmembrane</keyword>
<dbReference type="FunFam" id="1.25.50.20:FF:000002">
    <property type="entry name" value="Aminopeptidase"/>
    <property type="match status" value="1"/>
</dbReference>
<feature type="binding site" evidence="11">
    <location>
        <position position="1447"/>
    </location>
    <ligand>
        <name>Zn(2+)</name>
        <dbReference type="ChEBI" id="CHEBI:29105"/>
        <note>catalytic</note>
    </ligand>
</feature>
<dbReference type="InterPro" id="IPR007219">
    <property type="entry name" value="XnlR_reg_dom"/>
</dbReference>
<dbReference type="CDD" id="cd05233">
    <property type="entry name" value="SDR_c"/>
    <property type="match status" value="1"/>
</dbReference>
<evidence type="ECO:0000256" key="5">
    <source>
        <dbReference type="ARBA" id="ARBA00022801"/>
    </source>
</evidence>
<dbReference type="Pfam" id="PF11838">
    <property type="entry name" value="ERAP1_C"/>
    <property type="match status" value="1"/>
</dbReference>
<dbReference type="Gene3D" id="1.25.50.20">
    <property type="match status" value="1"/>
</dbReference>
<dbReference type="CDD" id="cd12148">
    <property type="entry name" value="fungal_TF_MHR"/>
    <property type="match status" value="1"/>
</dbReference>
<dbReference type="Gene3D" id="2.60.40.1730">
    <property type="entry name" value="tricorn interacting facor f3 domain"/>
    <property type="match status" value="1"/>
</dbReference>
<accession>A0AAW0RM99</accession>
<feature type="binding site" evidence="11">
    <location>
        <position position="1443"/>
    </location>
    <ligand>
        <name>Zn(2+)</name>
        <dbReference type="ChEBI" id="CHEBI:29105"/>
        <note>catalytic</note>
    </ligand>
</feature>
<keyword evidence="9" id="KW-0539">Nucleus</keyword>
<proteinExistence type="inferred from homology"/>
<dbReference type="FunFam" id="2.60.40.1910:FF:000004">
    <property type="entry name" value="Aminopeptidase"/>
    <property type="match status" value="1"/>
</dbReference>
<dbReference type="InterPro" id="IPR014782">
    <property type="entry name" value="Peptidase_M1_dom"/>
</dbReference>
<dbReference type="Proteomes" id="UP001397290">
    <property type="component" value="Unassembled WGS sequence"/>
</dbReference>
<dbReference type="PROSITE" id="PS00061">
    <property type="entry name" value="ADH_SHORT"/>
    <property type="match status" value="1"/>
</dbReference>
<keyword evidence="14" id="KW-0472">Membrane</keyword>
<feature type="transmembrane region" description="Helical" evidence="14">
    <location>
        <begin position="1003"/>
        <end position="1026"/>
    </location>
</feature>
<dbReference type="InterPro" id="IPR024571">
    <property type="entry name" value="ERAP1-like_C_dom"/>
</dbReference>
<dbReference type="SUPFAM" id="SSF63737">
    <property type="entry name" value="Leukotriene A4 hydrolase N-terminal domain"/>
    <property type="match status" value="1"/>
</dbReference>
<dbReference type="Gene3D" id="2.60.40.1910">
    <property type="match status" value="1"/>
</dbReference>
<dbReference type="InterPro" id="IPR036291">
    <property type="entry name" value="NAD(P)-bd_dom_sf"/>
</dbReference>
<dbReference type="SUPFAM" id="SSF55486">
    <property type="entry name" value="Metalloproteases ('zincins'), catalytic domain"/>
    <property type="match status" value="1"/>
</dbReference>
<evidence type="ECO:0000313" key="16">
    <source>
        <dbReference type="EMBL" id="KAK8143333.1"/>
    </source>
</evidence>
<dbReference type="PANTHER" id="PTHR11533:SF174">
    <property type="entry name" value="PUROMYCIN-SENSITIVE AMINOPEPTIDASE-RELATED"/>
    <property type="match status" value="1"/>
</dbReference>
<dbReference type="GO" id="GO:0006508">
    <property type="term" value="P:proteolysis"/>
    <property type="evidence" value="ECO:0007669"/>
    <property type="project" value="UniProtKB-KW"/>
</dbReference>
<feature type="domain" description="Xylanolytic transcriptional activator regulatory" evidence="15">
    <location>
        <begin position="551"/>
        <end position="626"/>
    </location>
</feature>
<comment type="similarity">
    <text evidence="1">Belongs to the peptidase M1 family.</text>
</comment>
<dbReference type="PANTHER" id="PTHR11533">
    <property type="entry name" value="PROTEASE M1 ZINC METALLOPROTEASE"/>
    <property type="match status" value="1"/>
</dbReference>
<keyword evidence="17" id="KW-1185">Reference proteome</keyword>
<dbReference type="SUPFAM" id="SSF51735">
    <property type="entry name" value="NAD(P)-binding Rossmann-fold domains"/>
    <property type="match status" value="1"/>
</dbReference>
<dbReference type="GO" id="GO:0016020">
    <property type="term" value="C:membrane"/>
    <property type="evidence" value="ECO:0007669"/>
    <property type="project" value="TreeGrafter"/>
</dbReference>
<protein>
    <submittedName>
        <fullName evidence="16">Aminopeptidase 2 mitochondrial</fullName>
    </submittedName>
</protein>
<dbReference type="FunFam" id="1.10.390.10:FF:000001">
    <property type="entry name" value="Aminopeptidase"/>
    <property type="match status" value="1"/>
</dbReference>
<dbReference type="InterPro" id="IPR001930">
    <property type="entry name" value="Peptidase_M1"/>
</dbReference>
<evidence type="ECO:0000259" key="15">
    <source>
        <dbReference type="SMART" id="SM00906"/>
    </source>
</evidence>
<dbReference type="GO" id="GO:0005737">
    <property type="term" value="C:cytoplasm"/>
    <property type="evidence" value="ECO:0007669"/>
    <property type="project" value="TreeGrafter"/>
</dbReference>
<feature type="compositionally biased region" description="Polar residues" evidence="13">
    <location>
        <begin position="344"/>
        <end position="356"/>
    </location>
</feature>
<evidence type="ECO:0000256" key="9">
    <source>
        <dbReference type="ARBA" id="ARBA00023242"/>
    </source>
</evidence>
<keyword evidence="5" id="KW-0378">Hydrolase</keyword>
<dbReference type="SMART" id="SM00906">
    <property type="entry name" value="Fungal_trans"/>
    <property type="match status" value="1"/>
</dbReference>
<dbReference type="GO" id="GO:0003677">
    <property type="term" value="F:DNA binding"/>
    <property type="evidence" value="ECO:0007669"/>
    <property type="project" value="InterPro"/>
</dbReference>
<sequence length="2001" mass="218119">MTTLSLNQVDNRVQGRLALVTGASGGIGSGCAKGLAADGCDVALHYSSSKDKAEALASELKALYPAQLFVTVSADLTSREATRALVPNLLALPDVVAAKHTAVSILVANAGLGRRIRDPKDIEESDWDEIMEVNARSQFVVTRAALQGMRAQGWGRVILIGSIAGHGGGINGCHYAASKGALCSMGKNLATVLAAEGITVNIVSPAMIGATGMIPTPKSRTWTKGTDIDALKEQDPGLGIAASVPVHRLGLPEEVASVVSIDSTGSPGTPPCQRCIEEKRECVLATSRRGGRRVRKKRPLDESGAGVATDVSSVNMGGGPLHTPVRQPAMRDGHGIDTWPHSGPAQQQDPSWTGDGSASRTDASQSASRRSSVVLDGHLASADLLNPSDALDLLAQVADLEPGHSDKDAMPVRTASSRQPSRDLNLRYPPISDGALGFADAAALIQHYHENFHPFFPVVYKSIFDGHISDWIEKEPHVLTAVLTVASKEEPSWQRAHEACSRHMESLLSPLIYGGVTTVGAVEALLILAEWAPQPPHEISSIGCGKEDYGAWMLVGVAIRLGYLQRLEQTGLQDPPDSQSESFSRKKIAWAACYMSDRQVSIRLGKGFWSRGPGPASNLRAVDFPSLQLQHLGPDNMGLLFQAQLELTQLFSNAHDILYSSTSHREQLYVGGEYVRYIDDFAAVLRKWKMTWGSFSFTPHVKASLILSYDFLRLYINAFAFQATMNRAAAKTRKANKSHITGPLFADLAAAPDARFIYESIDAANSLLSILNSFIDPVAGLKYMPLKYSLFVIYAAVFLFKAWSAGAISNEGITGMRRAILGTIAQLQKTSTSTQSIGHRYARSLRLLWRKRPTKRGPKHDNNQTSQPAPNVPPEHSMSGPHGNFDGGLQGGIELDALNGFSWRDLDSLGQYISNDASIHTTDGVLTTPEFDSEHALPPARVLFLVVSTDDFHGQQLDAVNEAGGAEGVGVGVGVGVIVGVVAVVGVASDLQARRSSRQHHQGWLLSCGSSAATAGIVSTFLQWLLDTNARRLLQAGNPAITLAFTYIYTNSTSPPPPSINALVTPLPGAESHKFLLTACLDSISSSQRPSSALSNTRFLQAASQSHYLHTSQTRHCSFRRNNMCRTQSGVVHGGVKEDPTKGRELLPANVVPTHYDLTLEPDFTNFKYDGSVIIDLDVVQDSTSISLHTLDITIHSSKVTSNGELVTDNATVSSDEKKQVTKFDFKGTLAKGSKAQLEIKFTGILNDKMAGFYRSTYKNKDGSEGILAVTQMEPTDARRAFPCFDEPSLKAKFTVHIIADKHLTCLSNMDVKNETEVGAKKAVHFNTSPLMSTYLLAFVVGELNYIETTAHRVPVRVYAPPSEDIEHGRFSLELAAKTLPFYEKTFGIDFPLPKMDQVAIPDFSAGAMENWGLVTYRVVDLMLDEKESSIDTKIRVAEVVQHELAHQWFGNLVTMDWWDGLWLNEGFATWVSWYSSNSFFPEWKVWEEYVVDNLQSALGLDSLRSSHPIEVPVKCADEIAQIFDSISYSKGSAVLRMISTYLGEDQFLEGVRQYLKKHAYGNTETGDLWASLAAASGKPVSEVMGVWTKEMGYPVVTVNENGSTAEVTQNRFLRTGDVQPEEDKVLYPVFLGLRTKEGVENAATLNVRKTQFDIPADDFFKLNANHTSLYRTAYSPERLGKLGEAAKAGLLTVEDRAGMIADAASLAVAGYQKTSGIMNLLKGFDSENEYVVWSEILRRLSGVEGAWLFEDKAIRDGLKKFRRELVSPKAHALGWEFKETDTHSEGQFKTLMFASAGGSGDEKIIQAAKDMFGKYVTGDKSAIHPNLRSSVFTLALKHGGVKEFDQLIEIYRTSTLTTERNTILRCMGRAEDPELIQRSLGMVFGPDIRNQDCTSALGGYRAYPHGIEALFEYLTKNWDLIIKSVGDNASLLGGVVAITTGGATKPEQLAKIEAFFTDKNTSAFDQTLNQVKDSIRAKIAWLDRDRDDVAAWVKENGYLV</sequence>
<evidence type="ECO:0000256" key="1">
    <source>
        <dbReference type="ARBA" id="ARBA00010136"/>
    </source>
</evidence>
<evidence type="ECO:0000256" key="6">
    <source>
        <dbReference type="ARBA" id="ARBA00022833"/>
    </source>
</evidence>
<dbReference type="CDD" id="cd09601">
    <property type="entry name" value="M1_APN-Q_like"/>
    <property type="match status" value="1"/>
</dbReference>
<dbReference type="InterPro" id="IPR034016">
    <property type="entry name" value="M1_APN-typ"/>
</dbReference>
<feature type="region of interest" description="Disordered" evidence="13">
    <location>
        <begin position="853"/>
        <end position="885"/>
    </location>
</feature>
<feature type="site" description="Transition state stabilizer" evidence="12">
    <location>
        <position position="1529"/>
    </location>
</feature>
<evidence type="ECO:0000256" key="10">
    <source>
        <dbReference type="PIRSR" id="PIRSR634016-1"/>
    </source>
</evidence>
<evidence type="ECO:0000256" key="3">
    <source>
        <dbReference type="ARBA" id="ARBA00022670"/>
    </source>
</evidence>
<dbReference type="Gene3D" id="3.40.50.720">
    <property type="entry name" value="NAD(P)-binding Rossmann-like Domain"/>
    <property type="match status" value="1"/>
</dbReference>
<feature type="compositionally biased region" description="Low complexity" evidence="13">
    <location>
        <begin position="357"/>
        <end position="369"/>
    </location>
</feature>
<feature type="region of interest" description="Disordered" evidence="13">
    <location>
        <begin position="402"/>
        <end position="426"/>
    </location>
</feature>
<keyword evidence="7" id="KW-0521">NADP</keyword>
<keyword evidence="3" id="KW-0645">Protease</keyword>
<feature type="transmembrane region" description="Helical" evidence="14">
    <location>
        <begin position="969"/>
        <end position="991"/>
    </location>
</feature>
<name>A0AAW0RM99_9HYPO</name>
<evidence type="ECO:0000256" key="13">
    <source>
        <dbReference type="SAM" id="MobiDB-lite"/>
    </source>
</evidence>
<keyword evidence="8" id="KW-0482">Metalloprotease</keyword>
<feature type="region of interest" description="Disordered" evidence="13">
    <location>
        <begin position="287"/>
        <end position="369"/>
    </location>
</feature>
<evidence type="ECO:0000256" key="14">
    <source>
        <dbReference type="SAM" id="Phobius"/>
    </source>
</evidence>
<evidence type="ECO:0000313" key="17">
    <source>
        <dbReference type="Proteomes" id="UP001397290"/>
    </source>
</evidence>
<feature type="active site" description="Proton acceptor" evidence="10">
    <location>
        <position position="1444"/>
    </location>
</feature>
<dbReference type="PRINTS" id="PR00756">
    <property type="entry name" value="ALADIPTASE"/>
</dbReference>
<evidence type="ECO:0000256" key="2">
    <source>
        <dbReference type="ARBA" id="ARBA00022438"/>
    </source>
</evidence>
<organism evidence="16 17">
    <name type="scientific">Beauveria asiatica</name>
    <dbReference type="NCBI Taxonomy" id="1069075"/>
    <lineage>
        <taxon>Eukaryota</taxon>
        <taxon>Fungi</taxon>
        <taxon>Dikarya</taxon>
        <taxon>Ascomycota</taxon>
        <taxon>Pezizomycotina</taxon>
        <taxon>Sordariomycetes</taxon>
        <taxon>Hypocreomycetidae</taxon>
        <taxon>Hypocreales</taxon>
        <taxon>Cordycipitaceae</taxon>
        <taxon>Beauveria</taxon>
    </lineage>
</organism>
<evidence type="ECO:0000256" key="12">
    <source>
        <dbReference type="PIRSR" id="PIRSR634016-4"/>
    </source>
</evidence>
<dbReference type="GO" id="GO:0042277">
    <property type="term" value="F:peptide binding"/>
    <property type="evidence" value="ECO:0007669"/>
    <property type="project" value="TreeGrafter"/>
</dbReference>
<dbReference type="InterPro" id="IPR002347">
    <property type="entry name" value="SDR_fam"/>
</dbReference>
<dbReference type="Pfam" id="PF17900">
    <property type="entry name" value="Peptidase_M1_N"/>
    <property type="match status" value="1"/>
</dbReference>
<dbReference type="Pfam" id="PF01433">
    <property type="entry name" value="Peptidase_M1"/>
    <property type="match status" value="1"/>
</dbReference>
<keyword evidence="14" id="KW-1133">Transmembrane helix</keyword>
<dbReference type="InterPro" id="IPR020904">
    <property type="entry name" value="Sc_DH/Rdtase_CS"/>
</dbReference>
<gene>
    <name evidence="16" type="primary">APE2_2</name>
    <name evidence="16" type="ORF">G3M48_007389</name>
</gene>
<dbReference type="GO" id="GO:0006351">
    <property type="term" value="P:DNA-templated transcription"/>
    <property type="evidence" value="ECO:0007669"/>
    <property type="project" value="InterPro"/>
</dbReference>
<evidence type="ECO:0000256" key="11">
    <source>
        <dbReference type="PIRSR" id="PIRSR634016-3"/>
    </source>
</evidence>
<dbReference type="Gene3D" id="1.10.390.10">
    <property type="entry name" value="Neutral Protease Domain 2"/>
    <property type="match status" value="1"/>
</dbReference>
<evidence type="ECO:0000256" key="7">
    <source>
        <dbReference type="ARBA" id="ARBA00022857"/>
    </source>
</evidence>
<keyword evidence="4 11" id="KW-0479">Metal-binding</keyword>
<dbReference type="InterPro" id="IPR027268">
    <property type="entry name" value="Peptidase_M4/M1_CTD_sf"/>
</dbReference>
<evidence type="ECO:0000256" key="4">
    <source>
        <dbReference type="ARBA" id="ARBA00022723"/>
    </source>
</evidence>
<dbReference type="GO" id="GO:0008270">
    <property type="term" value="F:zinc ion binding"/>
    <property type="evidence" value="ECO:0007669"/>
    <property type="project" value="InterPro"/>
</dbReference>
<dbReference type="EMBL" id="JAAHCF010000527">
    <property type="protein sequence ID" value="KAK8143333.1"/>
    <property type="molecule type" value="Genomic_DNA"/>
</dbReference>
<reference evidence="16 17" key="1">
    <citation type="submission" date="2020-02" db="EMBL/GenBank/DDBJ databases">
        <title>Comparative genomics of the hypocrealean fungal genus Beauvera.</title>
        <authorList>
            <person name="Showalter D.N."/>
            <person name="Bushley K.E."/>
            <person name="Rehner S.A."/>
        </authorList>
    </citation>
    <scope>NUCLEOTIDE SEQUENCE [LARGE SCALE GENOMIC DNA]</scope>
    <source>
        <strain evidence="16 17">ARSEF4384</strain>
    </source>
</reference>
<keyword evidence="2 16" id="KW-0031">Aminopeptidase</keyword>
<comment type="cofactor">
    <cofactor evidence="11">
        <name>Zn(2+)</name>
        <dbReference type="ChEBI" id="CHEBI:29105"/>
    </cofactor>
    <text evidence="11">Binds 1 zinc ion per subunit.</text>
</comment>
<evidence type="ECO:0000256" key="8">
    <source>
        <dbReference type="ARBA" id="ARBA00023049"/>
    </source>
</evidence>
<dbReference type="InterPro" id="IPR050344">
    <property type="entry name" value="Peptidase_M1_aminopeptidases"/>
</dbReference>
<feature type="binding site" evidence="11">
    <location>
        <position position="1466"/>
    </location>
    <ligand>
        <name>Zn(2+)</name>
        <dbReference type="ChEBI" id="CHEBI:29105"/>
        <note>catalytic</note>
    </ligand>
</feature>
<dbReference type="GO" id="GO:0070006">
    <property type="term" value="F:metalloaminopeptidase activity"/>
    <property type="evidence" value="ECO:0007669"/>
    <property type="project" value="TreeGrafter"/>
</dbReference>